<dbReference type="InterPro" id="IPR001645">
    <property type="entry name" value="Folylpolyglutamate_synth"/>
</dbReference>
<protein>
    <recommendedName>
        <fullName evidence="3">tetrahydrofolate synthase</fullName>
        <ecNumber evidence="3">6.3.2.17</ecNumber>
    </recommendedName>
    <alternativeName>
        <fullName evidence="9">Tetrahydrofolylpolyglutamate synthase</fullName>
    </alternativeName>
</protein>
<evidence type="ECO:0000256" key="3">
    <source>
        <dbReference type="ARBA" id="ARBA00013025"/>
    </source>
</evidence>
<comment type="similarity">
    <text evidence="2 11">Belongs to the folylpolyglutamate synthase family.</text>
</comment>
<evidence type="ECO:0000259" key="12">
    <source>
        <dbReference type="Pfam" id="PF02875"/>
    </source>
</evidence>
<dbReference type="SUPFAM" id="SSF53244">
    <property type="entry name" value="MurD-like peptide ligases, peptide-binding domain"/>
    <property type="match status" value="1"/>
</dbReference>
<name>A0A3M8HB99_9BACI</name>
<evidence type="ECO:0000256" key="7">
    <source>
        <dbReference type="ARBA" id="ARBA00022840"/>
    </source>
</evidence>
<evidence type="ECO:0000256" key="10">
    <source>
        <dbReference type="ARBA" id="ARBA00047493"/>
    </source>
</evidence>
<dbReference type="GO" id="GO:0046872">
    <property type="term" value="F:metal ion binding"/>
    <property type="evidence" value="ECO:0007669"/>
    <property type="project" value="UniProtKB-KW"/>
</dbReference>
<reference evidence="14 15" key="1">
    <citation type="journal article" date="2014" name="Int. J. Syst. Evol. Microbiol.">
        <title>Lysinibacillus halotolerans sp. nov., isolated from saline-alkaline soil.</title>
        <authorList>
            <person name="Kong D."/>
            <person name="Wang Y."/>
            <person name="Zhao B."/>
            <person name="Li Y."/>
            <person name="Song J."/>
            <person name="Zhai Y."/>
            <person name="Zhang C."/>
            <person name="Wang H."/>
            <person name="Chen X."/>
            <person name="Zhao B."/>
            <person name="Ruan Z."/>
        </authorList>
    </citation>
    <scope>NUCLEOTIDE SEQUENCE [LARGE SCALE GENOMIC DNA]</scope>
    <source>
        <strain evidence="14 15">MCCC 1A12703</strain>
    </source>
</reference>
<dbReference type="GO" id="GO:0005737">
    <property type="term" value="C:cytoplasm"/>
    <property type="evidence" value="ECO:0007669"/>
    <property type="project" value="TreeGrafter"/>
</dbReference>
<keyword evidence="8" id="KW-0460">Magnesium</keyword>
<dbReference type="Proteomes" id="UP000279909">
    <property type="component" value="Unassembled WGS sequence"/>
</dbReference>
<dbReference type="PANTHER" id="PTHR11136:SF0">
    <property type="entry name" value="DIHYDROFOLATE SYNTHETASE-RELATED"/>
    <property type="match status" value="1"/>
</dbReference>
<keyword evidence="6 11" id="KW-0547">Nucleotide-binding</keyword>
<keyword evidence="7 11" id="KW-0067">ATP-binding</keyword>
<dbReference type="PIRSF" id="PIRSF001563">
    <property type="entry name" value="Folylpolyglu_synth"/>
    <property type="match status" value="1"/>
</dbReference>
<comment type="catalytic activity">
    <reaction evidence="10">
        <text>(6S)-5,6,7,8-tetrahydrofolyl-(gamma-L-Glu)(n) + L-glutamate + ATP = (6S)-5,6,7,8-tetrahydrofolyl-(gamma-L-Glu)(n+1) + ADP + phosphate + H(+)</text>
        <dbReference type="Rhea" id="RHEA:10580"/>
        <dbReference type="Rhea" id="RHEA-COMP:14738"/>
        <dbReference type="Rhea" id="RHEA-COMP:14740"/>
        <dbReference type="ChEBI" id="CHEBI:15378"/>
        <dbReference type="ChEBI" id="CHEBI:29985"/>
        <dbReference type="ChEBI" id="CHEBI:30616"/>
        <dbReference type="ChEBI" id="CHEBI:43474"/>
        <dbReference type="ChEBI" id="CHEBI:141005"/>
        <dbReference type="ChEBI" id="CHEBI:456216"/>
        <dbReference type="EC" id="6.3.2.17"/>
    </reaction>
</comment>
<feature type="domain" description="Mur ligase C-terminal" evidence="12">
    <location>
        <begin position="294"/>
        <end position="409"/>
    </location>
</feature>
<gene>
    <name evidence="14" type="ORF">EC501_07135</name>
</gene>
<evidence type="ECO:0000313" key="14">
    <source>
        <dbReference type="EMBL" id="RNC99703.1"/>
    </source>
</evidence>
<proteinExistence type="inferred from homology"/>
<dbReference type="SUPFAM" id="SSF53623">
    <property type="entry name" value="MurD-like peptide ligases, catalytic domain"/>
    <property type="match status" value="1"/>
</dbReference>
<keyword evidence="4 11" id="KW-0436">Ligase</keyword>
<dbReference type="NCBIfam" id="TIGR01499">
    <property type="entry name" value="folC"/>
    <property type="match status" value="1"/>
</dbReference>
<dbReference type="InterPro" id="IPR004101">
    <property type="entry name" value="Mur_ligase_C"/>
</dbReference>
<dbReference type="InterPro" id="IPR013221">
    <property type="entry name" value="Mur_ligase_cen"/>
</dbReference>
<dbReference type="PROSITE" id="PS01012">
    <property type="entry name" value="FOLYLPOLYGLU_SYNT_2"/>
    <property type="match status" value="1"/>
</dbReference>
<keyword evidence="5" id="KW-0479">Metal-binding</keyword>
<organism evidence="14 15">
    <name type="scientific">Lysinibacillus halotolerans</name>
    <dbReference type="NCBI Taxonomy" id="1368476"/>
    <lineage>
        <taxon>Bacteria</taxon>
        <taxon>Bacillati</taxon>
        <taxon>Bacillota</taxon>
        <taxon>Bacilli</taxon>
        <taxon>Bacillales</taxon>
        <taxon>Bacillaceae</taxon>
        <taxon>Lysinibacillus</taxon>
    </lineage>
</organism>
<comment type="caution">
    <text evidence="14">The sequence shown here is derived from an EMBL/GenBank/DDBJ whole genome shotgun (WGS) entry which is preliminary data.</text>
</comment>
<comment type="cofactor">
    <cofactor evidence="1">
        <name>Mg(2+)</name>
        <dbReference type="ChEBI" id="CHEBI:18420"/>
    </cofactor>
</comment>
<evidence type="ECO:0000256" key="6">
    <source>
        <dbReference type="ARBA" id="ARBA00022741"/>
    </source>
</evidence>
<keyword evidence="15" id="KW-1185">Reference proteome</keyword>
<feature type="domain" description="Mur ligase central" evidence="13">
    <location>
        <begin position="48"/>
        <end position="270"/>
    </location>
</feature>
<dbReference type="Gene3D" id="3.90.190.20">
    <property type="entry name" value="Mur ligase, C-terminal domain"/>
    <property type="match status" value="1"/>
</dbReference>
<evidence type="ECO:0000256" key="4">
    <source>
        <dbReference type="ARBA" id="ARBA00022598"/>
    </source>
</evidence>
<dbReference type="InterPro" id="IPR036615">
    <property type="entry name" value="Mur_ligase_C_dom_sf"/>
</dbReference>
<dbReference type="InterPro" id="IPR018109">
    <property type="entry name" value="Folylpolyglutamate_synth_CS"/>
</dbReference>
<evidence type="ECO:0000256" key="11">
    <source>
        <dbReference type="PIRNR" id="PIRNR001563"/>
    </source>
</evidence>
<dbReference type="AlphaFoldDB" id="A0A3M8HB99"/>
<dbReference type="EMBL" id="RHLQ01000013">
    <property type="protein sequence ID" value="RNC99703.1"/>
    <property type="molecule type" value="Genomic_DNA"/>
</dbReference>
<evidence type="ECO:0000313" key="15">
    <source>
        <dbReference type="Proteomes" id="UP000279909"/>
    </source>
</evidence>
<dbReference type="OrthoDB" id="9809356at2"/>
<evidence type="ECO:0000256" key="9">
    <source>
        <dbReference type="ARBA" id="ARBA00030592"/>
    </source>
</evidence>
<evidence type="ECO:0000256" key="2">
    <source>
        <dbReference type="ARBA" id="ARBA00008276"/>
    </source>
</evidence>
<dbReference type="Pfam" id="PF02875">
    <property type="entry name" value="Mur_ligase_C"/>
    <property type="match status" value="1"/>
</dbReference>
<evidence type="ECO:0000256" key="8">
    <source>
        <dbReference type="ARBA" id="ARBA00022842"/>
    </source>
</evidence>
<dbReference type="RefSeq" id="WP_122971610.1">
    <property type="nucleotide sequence ID" value="NZ_RHLQ01000013.1"/>
</dbReference>
<evidence type="ECO:0000256" key="1">
    <source>
        <dbReference type="ARBA" id="ARBA00001946"/>
    </source>
</evidence>
<evidence type="ECO:0000259" key="13">
    <source>
        <dbReference type="Pfam" id="PF08245"/>
    </source>
</evidence>
<dbReference type="GO" id="GO:0008841">
    <property type="term" value="F:dihydrofolate synthase activity"/>
    <property type="evidence" value="ECO:0007669"/>
    <property type="project" value="TreeGrafter"/>
</dbReference>
<dbReference type="Gene3D" id="3.40.1190.10">
    <property type="entry name" value="Mur-like, catalytic domain"/>
    <property type="match status" value="1"/>
</dbReference>
<dbReference type="FunFam" id="3.40.1190.10:FF:000011">
    <property type="entry name" value="Folylpolyglutamate synthase/dihydrofolate synthase"/>
    <property type="match status" value="1"/>
</dbReference>
<dbReference type="PANTHER" id="PTHR11136">
    <property type="entry name" value="FOLYLPOLYGLUTAMATE SYNTHASE-RELATED"/>
    <property type="match status" value="1"/>
</dbReference>
<evidence type="ECO:0000256" key="5">
    <source>
        <dbReference type="ARBA" id="ARBA00022723"/>
    </source>
</evidence>
<dbReference type="EC" id="6.3.2.17" evidence="3"/>
<dbReference type="GO" id="GO:0004326">
    <property type="term" value="F:tetrahydrofolylpolyglutamate synthase activity"/>
    <property type="evidence" value="ECO:0007669"/>
    <property type="project" value="UniProtKB-EC"/>
</dbReference>
<sequence length="433" mass="48722">MFHSIEECTNFIFTLKASTYKGQPLEAVRKILQLLGNPEEKVKFIHFAGSNGKGSTLNATRAILTEHGLRVGAFISPHLERVNERITINHTQISDEAFLQYANKVAKIIETNLDGQFPSFFEIMTVIALMHFANEKVDVALMETGIGGRIDSTNVITPEVSVITTISLEHTDILGDTIEKIAFEKAGIIKFEKPVVVGVKQMNAQKVIRQRGAECNAPMYFLNESIVTSNEKIGLLQQFDYHFQQHVFPSIPLAMQGNHQIDNAALAITASLLFDRNIKESTIRQALQNARWEGRFEQIGEGVIIDGAHNSEGTTALIETLKKVYPNKQYKFIYAALQDKDHEMSIQMMDQVASAMNFTEIDLPRAAKARVLASKSSHSKVNVNENWMQLIEVELANRKENELLIITGSLYFIAEVRKFLVEKEENCHDSKVR</sequence>
<dbReference type="Pfam" id="PF08245">
    <property type="entry name" value="Mur_ligase_M"/>
    <property type="match status" value="1"/>
</dbReference>
<dbReference type="GO" id="GO:0005524">
    <property type="term" value="F:ATP binding"/>
    <property type="evidence" value="ECO:0007669"/>
    <property type="project" value="UniProtKB-KW"/>
</dbReference>
<dbReference type="InterPro" id="IPR036565">
    <property type="entry name" value="Mur-like_cat_sf"/>
</dbReference>
<accession>A0A3M8HB99</accession>